<dbReference type="GO" id="GO:0046872">
    <property type="term" value="F:metal ion binding"/>
    <property type="evidence" value="ECO:0007669"/>
    <property type="project" value="UniProtKB-KW"/>
</dbReference>
<accession>A0A420EM74</accession>
<gene>
    <name evidence="5" type="ORF">D6851_07295</name>
</gene>
<dbReference type="Gene3D" id="1.20.1440.100">
    <property type="entry name" value="SG protein - dephosphorylation function"/>
    <property type="match status" value="1"/>
</dbReference>
<keyword evidence="4" id="KW-0472">Membrane</keyword>
<sequence>MTAISIFDLDRTLTIRPTYSAFLLYANLRLAPWRLALLPVLVPYAAAYATKRIARRRMKERMHSVALGRKVPRHRIERIAENFAVHLVKTGIFPQVHELFAAERKAGRRIVLATAAPALYVEPLARHLDIDDVIATRNTWHEDHLLPDIPDDNCYAETKQQRIAAWLTGQGIDRADVHLKFYSDHASDLPTFEWVDEAIAVNPSSRLQAIAEVRDWPVLDWRKQKTA</sequence>
<dbReference type="InterPro" id="IPR023214">
    <property type="entry name" value="HAD_sf"/>
</dbReference>
<dbReference type="Gene3D" id="3.40.50.1000">
    <property type="entry name" value="HAD superfamily/HAD-like"/>
    <property type="match status" value="1"/>
</dbReference>
<dbReference type="NCBIfam" id="TIGR01488">
    <property type="entry name" value="HAD-SF-IB"/>
    <property type="match status" value="1"/>
</dbReference>
<keyword evidence="3" id="KW-0460">Magnesium</keyword>
<proteinExistence type="predicted"/>
<dbReference type="InterPro" id="IPR006385">
    <property type="entry name" value="HAD_hydro_SerB1"/>
</dbReference>
<keyword evidence="4" id="KW-0812">Transmembrane</keyword>
<keyword evidence="2 5" id="KW-0378">Hydrolase</keyword>
<dbReference type="EMBL" id="RAPF01000003">
    <property type="protein sequence ID" value="RKF21815.1"/>
    <property type="molecule type" value="Genomic_DNA"/>
</dbReference>
<dbReference type="InterPro" id="IPR036412">
    <property type="entry name" value="HAD-like_sf"/>
</dbReference>
<dbReference type="InterPro" id="IPR050582">
    <property type="entry name" value="HAD-like_SerB"/>
</dbReference>
<dbReference type="GO" id="GO:0016787">
    <property type="term" value="F:hydrolase activity"/>
    <property type="evidence" value="ECO:0007669"/>
    <property type="project" value="UniProtKB-KW"/>
</dbReference>
<evidence type="ECO:0000256" key="4">
    <source>
        <dbReference type="SAM" id="Phobius"/>
    </source>
</evidence>
<evidence type="ECO:0000256" key="1">
    <source>
        <dbReference type="ARBA" id="ARBA00022723"/>
    </source>
</evidence>
<dbReference type="Proteomes" id="UP000284395">
    <property type="component" value="Unassembled WGS sequence"/>
</dbReference>
<dbReference type="AlphaFoldDB" id="A0A420EM74"/>
<dbReference type="Pfam" id="PF12710">
    <property type="entry name" value="HAD"/>
    <property type="match status" value="1"/>
</dbReference>
<dbReference type="NCBIfam" id="TIGR01490">
    <property type="entry name" value="HAD-SF-IB-hyp1"/>
    <property type="match status" value="1"/>
</dbReference>
<dbReference type="SUPFAM" id="SSF56784">
    <property type="entry name" value="HAD-like"/>
    <property type="match status" value="1"/>
</dbReference>
<dbReference type="PANTHER" id="PTHR43344:SF13">
    <property type="entry name" value="PHOSPHATASE RV3661-RELATED"/>
    <property type="match status" value="1"/>
</dbReference>
<reference evidence="5 6" key="1">
    <citation type="submission" date="2018-09" db="EMBL/GenBank/DDBJ databases">
        <title>Altererythrobacter spongiae sp. nov., isolated from a marine sponge.</title>
        <authorList>
            <person name="Zhuang L."/>
            <person name="Luo L."/>
        </authorList>
    </citation>
    <scope>NUCLEOTIDE SEQUENCE [LARGE SCALE GENOMIC DNA]</scope>
    <source>
        <strain evidence="5 6">HN-Y73</strain>
    </source>
</reference>
<comment type="caution">
    <text evidence="5">The sequence shown here is derived from an EMBL/GenBank/DDBJ whole genome shotgun (WGS) entry which is preliminary data.</text>
</comment>
<dbReference type="PANTHER" id="PTHR43344">
    <property type="entry name" value="PHOSPHOSERINE PHOSPHATASE"/>
    <property type="match status" value="1"/>
</dbReference>
<evidence type="ECO:0000313" key="5">
    <source>
        <dbReference type="EMBL" id="RKF21815.1"/>
    </source>
</evidence>
<dbReference type="RefSeq" id="WP_120324223.1">
    <property type="nucleotide sequence ID" value="NZ_RAPF01000003.1"/>
</dbReference>
<organism evidence="5 6">
    <name type="scientific">Altericroceibacterium spongiae</name>
    <dbReference type="NCBI Taxonomy" id="2320269"/>
    <lineage>
        <taxon>Bacteria</taxon>
        <taxon>Pseudomonadati</taxon>
        <taxon>Pseudomonadota</taxon>
        <taxon>Alphaproteobacteria</taxon>
        <taxon>Sphingomonadales</taxon>
        <taxon>Erythrobacteraceae</taxon>
        <taxon>Altericroceibacterium</taxon>
    </lineage>
</organism>
<name>A0A420EM74_9SPHN</name>
<keyword evidence="6" id="KW-1185">Reference proteome</keyword>
<protein>
    <submittedName>
        <fullName evidence="5">HAD-IB family hydrolase</fullName>
    </submittedName>
</protein>
<evidence type="ECO:0000256" key="3">
    <source>
        <dbReference type="ARBA" id="ARBA00022842"/>
    </source>
</evidence>
<keyword evidence="1" id="KW-0479">Metal-binding</keyword>
<feature type="transmembrane region" description="Helical" evidence="4">
    <location>
        <begin position="31"/>
        <end position="49"/>
    </location>
</feature>
<evidence type="ECO:0000313" key="6">
    <source>
        <dbReference type="Proteomes" id="UP000284395"/>
    </source>
</evidence>
<evidence type="ECO:0000256" key="2">
    <source>
        <dbReference type="ARBA" id="ARBA00022801"/>
    </source>
</evidence>
<keyword evidence="4" id="KW-1133">Transmembrane helix</keyword>
<dbReference type="OrthoDB" id="7739434at2"/>